<reference evidence="2 3" key="1">
    <citation type="submission" date="2018-11" db="EMBL/GenBank/DDBJ databases">
        <title>Sequencing the genomes of 1000 actinobacteria strains.</title>
        <authorList>
            <person name="Klenk H.-P."/>
        </authorList>
    </citation>
    <scope>NUCLEOTIDE SEQUENCE [LARGE SCALE GENOMIC DNA]</scope>
    <source>
        <strain evidence="2 3">DSM 14012</strain>
    </source>
</reference>
<evidence type="ECO:0000256" key="1">
    <source>
        <dbReference type="SAM" id="Phobius"/>
    </source>
</evidence>
<organism evidence="2 3">
    <name type="scientific">Plantibacter flavus</name>
    <dbReference type="NCBI Taxonomy" id="150123"/>
    <lineage>
        <taxon>Bacteria</taxon>
        <taxon>Bacillati</taxon>
        <taxon>Actinomycetota</taxon>
        <taxon>Actinomycetes</taxon>
        <taxon>Micrococcales</taxon>
        <taxon>Microbacteriaceae</taxon>
        <taxon>Plantibacter</taxon>
    </lineage>
</organism>
<protein>
    <submittedName>
        <fullName evidence="2">Uncharacterized protein</fullName>
    </submittedName>
</protein>
<evidence type="ECO:0000313" key="3">
    <source>
        <dbReference type="Proteomes" id="UP000266915"/>
    </source>
</evidence>
<sequence>MTHRSALGASPERGTHPSKVRGIAALAVPAALAVALIVGVAAPAQADARVDEASSSISATQTGSGELIAPAGALFASLLIWGAGAAFATRRRMLAEQREAASLLSS</sequence>
<comment type="caution">
    <text evidence="2">The sequence shown here is derived from an EMBL/GenBank/DDBJ whole genome shotgun (WGS) entry which is preliminary data.</text>
</comment>
<dbReference type="Proteomes" id="UP000266915">
    <property type="component" value="Unassembled WGS sequence"/>
</dbReference>
<keyword evidence="1" id="KW-1133">Transmembrane helix</keyword>
<proteinExistence type="predicted"/>
<keyword evidence="1" id="KW-0812">Transmembrane</keyword>
<dbReference type="AlphaFoldDB" id="A0A3N2BZF5"/>
<keyword evidence="3" id="KW-1185">Reference proteome</keyword>
<name>A0A3N2BZF5_9MICO</name>
<gene>
    <name evidence="2" type="ORF">EDD42_0658</name>
</gene>
<evidence type="ECO:0000313" key="2">
    <source>
        <dbReference type="EMBL" id="ROR80617.1"/>
    </source>
</evidence>
<feature type="transmembrane region" description="Helical" evidence="1">
    <location>
        <begin position="20"/>
        <end position="42"/>
    </location>
</feature>
<dbReference type="EMBL" id="RKHL01000001">
    <property type="protein sequence ID" value="ROR80617.1"/>
    <property type="molecule type" value="Genomic_DNA"/>
</dbReference>
<dbReference type="RefSeq" id="WP_085511898.1">
    <property type="nucleotide sequence ID" value="NZ_FXAP01000003.1"/>
</dbReference>
<keyword evidence="1" id="KW-0472">Membrane</keyword>
<accession>A0A3N2BZF5</accession>
<feature type="transmembrane region" description="Helical" evidence="1">
    <location>
        <begin position="67"/>
        <end position="88"/>
    </location>
</feature>